<proteinExistence type="predicted"/>
<evidence type="ECO:0008006" key="3">
    <source>
        <dbReference type="Google" id="ProtNLM"/>
    </source>
</evidence>
<name>A0ABD3GIC7_9MARC</name>
<sequence length="188" mass="21767">MRRRIVKNFITRQYRDVDIIALQELKVLEGQYGRQCMQLADQSGLHIYTHQTQKKKDKLIGSDEIHKLTARIGYSPEISTTWNTEDSNGKSALMQGSEERAWRRMVNRTDSIDAYMAAVCTKGGLFTRMAFCGQRYDQARLDHFCLSNRTNKNELRKRDITEAKAWRLRTKNVGSGRVKPLQGTFAFN</sequence>
<gene>
    <name evidence="1" type="ORF">R1sor_026857</name>
</gene>
<reference evidence="1 2" key="1">
    <citation type="submission" date="2024-09" db="EMBL/GenBank/DDBJ databases">
        <title>Chromosome-scale assembly of Riccia sorocarpa.</title>
        <authorList>
            <person name="Paukszto L."/>
        </authorList>
    </citation>
    <scope>NUCLEOTIDE SEQUENCE [LARGE SCALE GENOMIC DNA]</scope>
    <source>
        <strain evidence="1">LP-2024</strain>
        <tissue evidence="1">Aerial parts of the thallus</tissue>
    </source>
</reference>
<dbReference type="AlphaFoldDB" id="A0ABD3GIC7"/>
<dbReference type="EMBL" id="JBJQOH010000008">
    <property type="protein sequence ID" value="KAL3676909.1"/>
    <property type="molecule type" value="Genomic_DNA"/>
</dbReference>
<keyword evidence="2" id="KW-1185">Reference proteome</keyword>
<comment type="caution">
    <text evidence="1">The sequence shown here is derived from an EMBL/GenBank/DDBJ whole genome shotgun (WGS) entry which is preliminary data.</text>
</comment>
<dbReference type="Proteomes" id="UP001633002">
    <property type="component" value="Unassembled WGS sequence"/>
</dbReference>
<evidence type="ECO:0000313" key="2">
    <source>
        <dbReference type="Proteomes" id="UP001633002"/>
    </source>
</evidence>
<organism evidence="1 2">
    <name type="scientific">Riccia sorocarpa</name>
    <dbReference type="NCBI Taxonomy" id="122646"/>
    <lineage>
        <taxon>Eukaryota</taxon>
        <taxon>Viridiplantae</taxon>
        <taxon>Streptophyta</taxon>
        <taxon>Embryophyta</taxon>
        <taxon>Marchantiophyta</taxon>
        <taxon>Marchantiopsida</taxon>
        <taxon>Marchantiidae</taxon>
        <taxon>Marchantiales</taxon>
        <taxon>Ricciaceae</taxon>
        <taxon>Riccia</taxon>
    </lineage>
</organism>
<protein>
    <recommendedName>
        <fullName evidence="3">Endonuclease/exonuclease/phosphatase domain-containing protein</fullName>
    </recommendedName>
</protein>
<accession>A0ABD3GIC7</accession>
<evidence type="ECO:0000313" key="1">
    <source>
        <dbReference type="EMBL" id="KAL3676909.1"/>
    </source>
</evidence>